<dbReference type="OrthoDB" id="2788229at2759"/>
<dbReference type="SUPFAM" id="SSF52047">
    <property type="entry name" value="RNI-like"/>
    <property type="match status" value="1"/>
</dbReference>
<dbReference type="InterPro" id="IPR032675">
    <property type="entry name" value="LRR_dom_sf"/>
</dbReference>
<evidence type="ECO:0000313" key="1">
    <source>
        <dbReference type="EMBL" id="KIJ34173.1"/>
    </source>
</evidence>
<dbReference type="HOGENOM" id="CLU_036316_4_1_1"/>
<protein>
    <recommendedName>
        <fullName evidence="3">F-box domain-containing protein</fullName>
    </recommendedName>
</protein>
<dbReference type="EMBL" id="KN837203">
    <property type="protein sequence ID" value="KIJ34173.1"/>
    <property type="molecule type" value="Genomic_DNA"/>
</dbReference>
<reference evidence="1 2" key="1">
    <citation type="submission" date="2014-06" db="EMBL/GenBank/DDBJ databases">
        <title>Evolutionary Origins and Diversification of the Mycorrhizal Mutualists.</title>
        <authorList>
            <consortium name="DOE Joint Genome Institute"/>
            <consortium name="Mycorrhizal Genomics Consortium"/>
            <person name="Kohler A."/>
            <person name="Kuo A."/>
            <person name="Nagy L.G."/>
            <person name="Floudas D."/>
            <person name="Copeland A."/>
            <person name="Barry K.W."/>
            <person name="Cichocki N."/>
            <person name="Veneault-Fourrey C."/>
            <person name="LaButti K."/>
            <person name="Lindquist E.A."/>
            <person name="Lipzen A."/>
            <person name="Lundell T."/>
            <person name="Morin E."/>
            <person name="Murat C."/>
            <person name="Riley R."/>
            <person name="Ohm R."/>
            <person name="Sun H."/>
            <person name="Tunlid A."/>
            <person name="Henrissat B."/>
            <person name="Grigoriev I.V."/>
            <person name="Hibbett D.S."/>
            <person name="Martin F."/>
        </authorList>
    </citation>
    <scope>NUCLEOTIDE SEQUENCE [LARGE SCALE GENOMIC DNA]</scope>
    <source>
        <strain evidence="1 2">SS14</strain>
    </source>
</reference>
<evidence type="ECO:0008006" key="3">
    <source>
        <dbReference type="Google" id="ProtNLM"/>
    </source>
</evidence>
<evidence type="ECO:0000313" key="2">
    <source>
        <dbReference type="Proteomes" id="UP000054279"/>
    </source>
</evidence>
<dbReference type="Proteomes" id="UP000054279">
    <property type="component" value="Unassembled WGS sequence"/>
</dbReference>
<dbReference type="Gene3D" id="3.80.10.10">
    <property type="entry name" value="Ribonuclease Inhibitor"/>
    <property type="match status" value="1"/>
</dbReference>
<accession>A0A0C9TUZ0</accession>
<sequence>MSLYSTTARQRLPPEVTDQIIDHLHGDTNALKKCNFVCRDWRPAARYHLFHEVKLSGKRSNSLAVLLHGQLSPLSTSICILNVSEIASNIYTSSSALDKAFPTLASSLPAVHTLRLSNVNVSYLSPASVYSLIHGFQSVKTLHMTSVIFHRFEDFTQLIRGHELQELKLRNVWWESEESESDAFRHSPSQNSISRKSTPCRVILHDVSHRISSWLASGTCPLNIVDLDYCTTLDYNLTSLETLLSGIGANLRNLTLNLHPMTHPLLVTEGVQCPQLLSLSPNLKSLAFAGIVLIPPLSKGYEWIVKFLEQVSTDQVEVVSFYILCNQLPALDHFPWKNIAPILSSPIYKRLRKVVFHHKGDAGHRVKSMIEQHLSLLLSGSVGLDFISTY</sequence>
<organism evidence="1 2">
    <name type="scientific">Sphaerobolus stellatus (strain SS14)</name>
    <dbReference type="NCBI Taxonomy" id="990650"/>
    <lineage>
        <taxon>Eukaryota</taxon>
        <taxon>Fungi</taxon>
        <taxon>Dikarya</taxon>
        <taxon>Basidiomycota</taxon>
        <taxon>Agaricomycotina</taxon>
        <taxon>Agaricomycetes</taxon>
        <taxon>Phallomycetidae</taxon>
        <taxon>Geastrales</taxon>
        <taxon>Sphaerobolaceae</taxon>
        <taxon>Sphaerobolus</taxon>
    </lineage>
</organism>
<proteinExistence type="predicted"/>
<gene>
    <name evidence="1" type="ORF">M422DRAFT_782986</name>
</gene>
<dbReference type="AlphaFoldDB" id="A0A0C9TUZ0"/>
<keyword evidence="2" id="KW-1185">Reference proteome</keyword>
<name>A0A0C9TUZ0_SPHS4</name>